<comment type="caution">
    <text evidence="2">The sequence shown here is derived from an EMBL/GenBank/DDBJ whole genome shotgun (WGS) entry which is preliminary data.</text>
</comment>
<gene>
    <name evidence="2" type="ORF">R3P38DRAFT_2950029</name>
</gene>
<organism evidence="2 3">
    <name type="scientific">Favolaschia claudopus</name>
    <dbReference type="NCBI Taxonomy" id="2862362"/>
    <lineage>
        <taxon>Eukaryota</taxon>
        <taxon>Fungi</taxon>
        <taxon>Dikarya</taxon>
        <taxon>Basidiomycota</taxon>
        <taxon>Agaricomycotina</taxon>
        <taxon>Agaricomycetes</taxon>
        <taxon>Agaricomycetidae</taxon>
        <taxon>Agaricales</taxon>
        <taxon>Marasmiineae</taxon>
        <taxon>Mycenaceae</taxon>
        <taxon>Favolaschia</taxon>
    </lineage>
</organism>
<feature type="region of interest" description="Disordered" evidence="1">
    <location>
        <begin position="25"/>
        <end position="48"/>
    </location>
</feature>
<protein>
    <submittedName>
        <fullName evidence="2">Uncharacterized protein</fullName>
    </submittedName>
</protein>
<evidence type="ECO:0000313" key="3">
    <source>
        <dbReference type="Proteomes" id="UP001362999"/>
    </source>
</evidence>
<reference evidence="2 3" key="1">
    <citation type="journal article" date="2024" name="J Genomics">
        <title>Draft genome sequencing and assembly of Favolaschia claudopus CIRM-BRFM 2984 isolated from oak limbs.</title>
        <authorList>
            <person name="Navarro D."/>
            <person name="Drula E."/>
            <person name="Chaduli D."/>
            <person name="Cazenave R."/>
            <person name="Ahrendt S."/>
            <person name="Wang J."/>
            <person name="Lipzen A."/>
            <person name="Daum C."/>
            <person name="Barry K."/>
            <person name="Grigoriev I.V."/>
            <person name="Favel A."/>
            <person name="Rosso M.N."/>
            <person name="Martin F."/>
        </authorList>
    </citation>
    <scope>NUCLEOTIDE SEQUENCE [LARGE SCALE GENOMIC DNA]</scope>
    <source>
        <strain evidence="2 3">CIRM-BRFM 2984</strain>
    </source>
</reference>
<dbReference type="Proteomes" id="UP001362999">
    <property type="component" value="Unassembled WGS sequence"/>
</dbReference>
<keyword evidence="3" id="KW-1185">Reference proteome</keyword>
<sequence>MHRTIETIRDAETTLVKLLAKSKGKGGVKPVSYDPKKPKKREGVCGGDTSSLVAGDGCVQGITESYDDAS</sequence>
<name>A0AAW0BHJ3_9AGAR</name>
<dbReference type="EMBL" id="JAWWNJ010000033">
    <property type="protein sequence ID" value="KAK7025752.1"/>
    <property type="molecule type" value="Genomic_DNA"/>
</dbReference>
<evidence type="ECO:0000256" key="1">
    <source>
        <dbReference type="SAM" id="MobiDB-lite"/>
    </source>
</evidence>
<evidence type="ECO:0000313" key="2">
    <source>
        <dbReference type="EMBL" id="KAK7025752.1"/>
    </source>
</evidence>
<accession>A0AAW0BHJ3</accession>
<dbReference type="AlphaFoldDB" id="A0AAW0BHJ3"/>
<proteinExistence type="predicted"/>